<keyword evidence="3" id="KW-0813">Transport</keyword>
<dbReference type="GO" id="GO:0009847">
    <property type="term" value="P:spore germination"/>
    <property type="evidence" value="ECO:0007669"/>
    <property type="project" value="InterPro"/>
</dbReference>
<name>A0A7C2IEE4_9THEO</name>
<accession>A0A7C2IEE4</accession>
<evidence type="ECO:0000256" key="2">
    <source>
        <dbReference type="ARBA" id="ARBA00007998"/>
    </source>
</evidence>
<evidence type="ECO:0000256" key="1">
    <source>
        <dbReference type="ARBA" id="ARBA00004141"/>
    </source>
</evidence>
<comment type="caution">
    <text evidence="9">The sequence shown here is derived from an EMBL/GenBank/DDBJ whole genome shotgun (WGS) entry which is preliminary data.</text>
</comment>
<reference evidence="9" key="1">
    <citation type="journal article" date="2020" name="mSystems">
        <title>Genome- and Community-Level Interaction Insights into Carbon Utilization and Element Cycling Functions of Hydrothermarchaeota in Hydrothermal Sediment.</title>
        <authorList>
            <person name="Zhou Z."/>
            <person name="Liu Y."/>
            <person name="Xu W."/>
            <person name="Pan J."/>
            <person name="Luo Z.H."/>
            <person name="Li M."/>
        </authorList>
    </citation>
    <scope>NUCLEOTIDE SEQUENCE [LARGE SCALE GENOMIC DNA]</scope>
    <source>
        <strain evidence="9">SpSt-300</strain>
    </source>
</reference>
<proteinExistence type="inferred from homology"/>
<evidence type="ECO:0000256" key="6">
    <source>
        <dbReference type="ARBA" id="ARBA00022989"/>
    </source>
</evidence>
<sequence>MREEGRISAFEAMIYQMTVPLSTIVLVVPAITVLKARQDAWLSGILACLFGFLTVFLAAKLALRFPKQTVIEYAPRILGGVGGKLVGLVYVYYFLFVAYSVQRQFGELMSTGYYPFTPLLFFIIVLTLLACHIVYLGLEVLCRLVVLWAFFGVSFFIILALVLKDMEIHRFLPFLESGVGPVIAGAITPGAWLGEMALILMILPFISDKRRVVRTSLVAVFAISFLFEIVVVASVGTMGTETVARMLFPYFSLYRRVHIATMPILDRQDPVLMLLWVGGMLFKLAIFFHAGVMGLGQWLGLKSHRPLIFPAGALLTALAVQAWGNITELVAFLAEVKPFFISFVNLVLTGVLLGVAVLRGVRDELPRGEKRASADDKKA</sequence>
<evidence type="ECO:0000256" key="4">
    <source>
        <dbReference type="ARBA" id="ARBA00022544"/>
    </source>
</evidence>
<feature type="transmembrane region" description="Helical" evidence="8">
    <location>
        <begin position="12"/>
        <end position="34"/>
    </location>
</feature>
<dbReference type="GO" id="GO:0016020">
    <property type="term" value="C:membrane"/>
    <property type="evidence" value="ECO:0007669"/>
    <property type="project" value="UniProtKB-SubCell"/>
</dbReference>
<feature type="transmembrane region" description="Helical" evidence="8">
    <location>
        <begin position="77"/>
        <end position="99"/>
    </location>
</feature>
<dbReference type="PANTHER" id="PTHR34975:SF2">
    <property type="entry name" value="SPORE GERMINATION PROTEIN A2"/>
    <property type="match status" value="1"/>
</dbReference>
<feature type="transmembrane region" description="Helical" evidence="8">
    <location>
        <begin position="307"/>
        <end position="326"/>
    </location>
</feature>
<keyword evidence="4" id="KW-0309">Germination</keyword>
<feature type="transmembrane region" description="Helical" evidence="8">
    <location>
        <begin position="183"/>
        <end position="206"/>
    </location>
</feature>
<evidence type="ECO:0000256" key="7">
    <source>
        <dbReference type="ARBA" id="ARBA00023136"/>
    </source>
</evidence>
<gene>
    <name evidence="9" type="ORF">ENQ34_00330</name>
</gene>
<keyword evidence="7 8" id="KW-0472">Membrane</keyword>
<evidence type="ECO:0000256" key="5">
    <source>
        <dbReference type="ARBA" id="ARBA00022692"/>
    </source>
</evidence>
<dbReference type="Pfam" id="PF03845">
    <property type="entry name" value="Spore_permease"/>
    <property type="match status" value="1"/>
</dbReference>
<keyword evidence="6 8" id="KW-1133">Transmembrane helix</keyword>
<feature type="transmembrane region" description="Helical" evidence="8">
    <location>
        <begin position="218"/>
        <end position="239"/>
    </location>
</feature>
<keyword evidence="5 8" id="KW-0812">Transmembrane</keyword>
<feature type="transmembrane region" description="Helical" evidence="8">
    <location>
        <begin position="338"/>
        <end position="361"/>
    </location>
</feature>
<evidence type="ECO:0000313" key="9">
    <source>
        <dbReference type="EMBL" id="HEL65117.1"/>
    </source>
</evidence>
<evidence type="ECO:0000256" key="3">
    <source>
        <dbReference type="ARBA" id="ARBA00022448"/>
    </source>
</evidence>
<organism evidence="9">
    <name type="scientific">Ammonifex degensii</name>
    <dbReference type="NCBI Taxonomy" id="42838"/>
    <lineage>
        <taxon>Bacteria</taxon>
        <taxon>Bacillati</taxon>
        <taxon>Bacillota</taxon>
        <taxon>Clostridia</taxon>
        <taxon>Thermoanaerobacterales</taxon>
        <taxon>Thermoanaerobacteraceae</taxon>
        <taxon>Ammonifex</taxon>
    </lineage>
</organism>
<protein>
    <submittedName>
        <fullName evidence="9">Spore gernimation protein</fullName>
    </submittedName>
</protein>
<evidence type="ECO:0000256" key="8">
    <source>
        <dbReference type="SAM" id="Phobius"/>
    </source>
</evidence>
<feature type="transmembrane region" description="Helical" evidence="8">
    <location>
        <begin position="119"/>
        <end position="138"/>
    </location>
</feature>
<feature type="transmembrane region" description="Helical" evidence="8">
    <location>
        <begin position="40"/>
        <end position="65"/>
    </location>
</feature>
<dbReference type="InterPro" id="IPR004761">
    <property type="entry name" value="Spore_GerAB"/>
</dbReference>
<comment type="similarity">
    <text evidence="2">Belongs to the amino acid-polyamine-organocation (APC) superfamily. Spore germination protein (SGP) (TC 2.A.3.9) family.</text>
</comment>
<dbReference type="PANTHER" id="PTHR34975">
    <property type="entry name" value="SPORE GERMINATION PROTEIN A2"/>
    <property type="match status" value="1"/>
</dbReference>
<dbReference type="EMBL" id="DSMU01000021">
    <property type="protein sequence ID" value="HEL65117.1"/>
    <property type="molecule type" value="Genomic_DNA"/>
</dbReference>
<dbReference type="AlphaFoldDB" id="A0A7C2IEE4"/>
<feature type="transmembrane region" description="Helical" evidence="8">
    <location>
        <begin position="271"/>
        <end position="295"/>
    </location>
</feature>
<dbReference type="NCBIfam" id="TIGR00912">
    <property type="entry name" value="2A0309"/>
    <property type="match status" value="1"/>
</dbReference>
<comment type="subcellular location">
    <subcellularLocation>
        <location evidence="1">Membrane</location>
        <topology evidence="1">Multi-pass membrane protein</topology>
    </subcellularLocation>
</comment>
<feature type="transmembrane region" description="Helical" evidence="8">
    <location>
        <begin position="145"/>
        <end position="163"/>
    </location>
</feature>